<name>A0ABF7QZM3_RHILW</name>
<keyword evidence="3" id="KW-1185">Reference proteome</keyword>
<dbReference type="Proteomes" id="UP000008330">
    <property type="component" value="Plasmid pRLG203"/>
</dbReference>
<sequence>MVGLGVYNFSSLINGSQTFANTMLGLVTSTYVIGFFYAHYLRRTKPNVLARIGRQ</sequence>
<dbReference type="KEGG" id="rlt:Rleg2_6318"/>
<gene>
    <name evidence="2" type="ordered locus">Rleg2_6318</name>
</gene>
<keyword evidence="1" id="KW-0812">Transmembrane</keyword>
<reference evidence="2 3" key="1">
    <citation type="journal article" date="2010" name="Stand. Genomic Sci.">
        <title>Complete genome sequence of Rhizobium leguminosarum bv trifolii strain WSM2304, an effective microsymbiont of the South American clover Trifolium polymorphum.</title>
        <authorList>
            <person name="Reeve W."/>
            <person name="O'Hara G."/>
            <person name="Chain P."/>
            <person name="Ardley J."/>
            <person name="Brau L."/>
            <person name="Nandesena K."/>
            <person name="Tiwari R."/>
            <person name="Malfatti S."/>
            <person name="Kiss H."/>
            <person name="Lapidus A."/>
            <person name="Copeland A."/>
            <person name="Nolan M."/>
            <person name="Land M."/>
            <person name="Ivanova N."/>
            <person name="Mavromatis K."/>
            <person name="Markowitz V."/>
            <person name="Kyrpides N."/>
            <person name="Melino V."/>
            <person name="Denton M."/>
            <person name="Yates R."/>
            <person name="Howieson J."/>
        </authorList>
    </citation>
    <scope>NUCLEOTIDE SEQUENCE [LARGE SCALE GENOMIC DNA]</scope>
    <source>
        <strain evidence="2 3">WSM2304</strain>
    </source>
</reference>
<evidence type="ECO:0000313" key="2">
    <source>
        <dbReference type="EMBL" id="ACI59685.1"/>
    </source>
</evidence>
<keyword evidence="1" id="KW-1133">Transmembrane helix</keyword>
<accession>A0ABF7QZM3</accession>
<keyword evidence="2" id="KW-0614">Plasmid</keyword>
<dbReference type="EMBL" id="CP001195">
    <property type="protein sequence ID" value="ACI59685.1"/>
    <property type="molecule type" value="Genomic_DNA"/>
</dbReference>
<geneLocation type="plasmid" evidence="2 3">
    <name>pRLG203</name>
</geneLocation>
<evidence type="ECO:0000256" key="1">
    <source>
        <dbReference type="SAM" id="Phobius"/>
    </source>
</evidence>
<keyword evidence="1" id="KW-0472">Membrane</keyword>
<evidence type="ECO:0000313" key="3">
    <source>
        <dbReference type="Proteomes" id="UP000008330"/>
    </source>
</evidence>
<feature type="transmembrane region" description="Helical" evidence="1">
    <location>
        <begin position="20"/>
        <end position="41"/>
    </location>
</feature>
<proteinExistence type="predicted"/>
<protein>
    <submittedName>
        <fullName evidence="2">Uncharacterized protein</fullName>
    </submittedName>
</protein>
<organism evidence="2 3">
    <name type="scientific">Rhizobium leguminosarum bv. trifolii (strain WSM2304)</name>
    <dbReference type="NCBI Taxonomy" id="395492"/>
    <lineage>
        <taxon>Bacteria</taxon>
        <taxon>Pseudomonadati</taxon>
        <taxon>Pseudomonadota</taxon>
        <taxon>Alphaproteobacteria</taxon>
        <taxon>Hyphomicrobiales</taxon>
        <taxon>Rhizobiaceae</taxon>
        <taxon>Rhizobium/Agrobacterium group</taxon>
        <taxon>Rhizobium</taxon>
    </lineage>
</organism>
<dbReference type="AlphaFoldDB" id="A0ABF7QZM3"/>